<keyword evidence="5" id="KW-1035">Host cytoplasm</keyword>
<evidence type="ECO:0000313" key="6">
    <source>
        <dbReference type="EMBL" id="CAC84360.1"/>
    </source>
</evidence>
<keyword evidence="3" id="KW-1040">Host Golgi apparatus</keyword>
<dbReference type="Pfam" id="PF04523">
    <property type="entry name" value="Herpes_U30"/>
    <property type="match status" value="1"/>
</dbReference>
<dbReference type="GO" id="GO:0019068">
    <property type="term" value="P:virion assembly"/>
    <property type="evidence" value="ECO:0007669"/>
    <property type="project" value="InterPro"/>
</dbReference>
<evidence type="ECO:0000313" key="7">
    <source>
        <dbReference type="Proteomes" id="UP000168086"/>
    </source>
</evidence>
<evidence type="ECO:0000256" key="4">
    <source>
        <dbReference type="ARBA" id="ARBA00022844"/>
    </source>
</evidence>
<name>Q80BL7_SHV2C</name>
<dbReference type="Proteomes" id="UP000168086">
    <property type="component" value="Genome"/>
</dbReference>
<accession>Q80BL7</accession>
<evidence type="ECO:0000256" key="3">
    <source>
        <dbReference type="ARBA" id="ARBA00022812"/>
    </source>
</evidence>
<dbReference type="HAMAP" id="MF_04043">
    <property type="entry name" value="HSV_ITP"/>
    <property type="match status" value="1"/>
</dbReference>
<evidence type="ECO:0000256" key="2">
    <source>
        <dbReference type="ARBA" id="ARBA00022580"/>
    </source>
</evidence>
<organism evidence="6 7">
    <name type="scientific">Saimiriine herpesvirus 2 (strain 488)</name>
    <name type="common">SaHV-2</name>
    <name type="synonym">Herpesvirus saimiri</name>
    <dbReference type="NCBI Taxonomy" id="10384"/>
    <lineage>
        <taxon>Viruses</taxon>
        <taxon>Duplodnaviria</taxon>
        <taxon>Heunggongvirae</taxon>
        <taxon>Peploviricota</taxon>
        <taxon>Herviviricetes</taxon>
        <taxon>Herpesvirales</taxon>
        <taxon>Orthoherpesviridae</taxon>
        <taxon>Gammaherpesvirinae</taxon>
        <taxon>Rhadinovirus</taxon>
        <taxon>Rhadinovirus saimiriinegamma2</taxon>
        <taxon>Saimiriine herpesvirus 2</taxon>
    </lineage>
</organism>
<dbReference type="InterPro" id="IPR034738">
    <property type="entry name" value="HSV_ITP"/>
</dbReference>
<evidence type="ECO:0000256" key="5">
    <source>
        <dbReference type="ARBA" id="ARBA00023200"/>
    </source>
</evidence>
<dbReference type="InterPro" id="IPR007611">
    <property type="entry name" value="Herpes_U30"/>
</dbReference>
<protein>
    <submittedName>
        <fullName evidence="6">Uncharacterized protein</fullName>
    </submittedName>
</protein>
<evidence type="ECO:0000256" key="1">
    <source>
        <dbReference type="ARBA" id="ARBA00022562"/>
    </source>
</evidence>
<organismHost>
    <name type="scientific">Saimiri sciureus</name>
    <name type="common">Common squirrel monkey</name>
    <dbReference type="NCBI Taxonomy" id="9521"/>
</organismHost>
<keyword evidence="1" id="KW-1048">Host nucleus</keyword>
<keyword evidence="4" id="KW-0946">Virion</keyword>
<dbReference type="GO" id="GO:0019033">
    <property type="term" value="C:viral tegument"/>
    <property type="evidence" value="ECO:0007669"/>
    <property type="project" value="InterPro"/>
</dbReference>
<reference evidence="6 7" key="1">
    <citation type="journal article" date="2003" name="Virology">
        <title>The genome of herpesvirus saimiri C488 which is capable of transforming human T cells.</title>
        <authorList>
            <person name="Ensser A."/>
            <person name="Thurau M."/>
            <person name="Wittmann S."/>
            <person name="Fickenscher H."/>
        </authorList>
    </citation>
    <scope>NUCLEOTIDE SEQUENCE [LARGE SCALE GENOMIC DNA]</scope>
    <source>
        <strain evidence="6">C488</strain>
    </source>
</reference>
<dbReference type="EMBL" id="AJ410493">
    <property type="protein sequence ID" value="CAC84360.1"/>
    <property type="molecule type" value="Genomic_DNA"/>
</dbReference>
<sequence length="898" mass="103349">MSVKLLTELTKNLEAASNELLKTKILMDMELNYLSIEQLESAQNITDFLNILKQTSSQYSTFIHQNFLFYLLKLSTFSTLNYDLESIKQYMNILNNVCDVATTIHAASSSNFLNNQTVINHIKQYITSNATFTGLLEPIVPNNVISTFRCVEEVVHVCFQCYWHFPFQAQIPQIPNGALEKWLLTQHFKFLNLDYTAFSSLKDQATHLITHEKHLFVPLSSSEYSLTLPLAKNQALNIYTSFTTNTITRSNVPVLGFSAKELTDATPELFFLYDFIIEALYHEHSYNVPQNIIEQFISKNTQFMTELCDTIQIKCSNKSLTSSEIRHIKELLESCGLTEECCHRLQTSVLISNVSFTSNSWKGYETFISLINQLVLFSDFFYKCLFYFSPTSIGHSKITEILNTVSAIESETLSHANKFSWKLANMLSFFIPKAPSKIILETYTHISPYLMKSAFSIWAKKTWNYTWLDATSPHPTQTHTFKHAPVISQSEVQKYCENLQLGTTEYDSRIVNSHLFAEEFITHHIIPTLTAILQNKVQKNRALFQLRWLIVFASDEAKGLYRIRRPLGLLYFQIIEIFHYSNAAAAILNVLDYLNEIQQLIQYYVPTYTTPIKFIQELFSIKYKPQSTELSKSIQKFITETETCVKDILPFIQLGTNMCNTTYYHIENTYNINIQGQSPARLDTKALTDAIKAIQGLTKESWTTISQSYKELQTAYIQLATILETIEKISQHSIAIKVSNPNFIKLNNTFLQCFKKYNTIANLITNSHSFNLTRYFRQIFEPELIPITTVQKILNFNDETDDPQPFLDSLSQPLYSHTNAPKKSELTSEDFNRLLEFANPAFETAPSSIKLHYSDTFNTPQVNINWKTYEQTTYIADSPAEIQFTHLTSDILDAELSK</sequence>
<proteinExistence type="inferred from homology"/>
<keyword evidence="2" id="KW-0920">Virion tegument</keyword>